<evidence type="ECO:0000313" key="3">
    <source>
        <dbReference type="Proteomes" id="UP001240171"/>
    </source>
</evidence>
<feature type="signal peptide" evidence="1">
    <location>
        <begin position="1"/>
        <end position="29"/>
    </location>
</feature>
<accession>A0ABT9C9G7</accession>
<comment type="caution">
    <text evidence="2">The sequence shown here is derived from an EMBL/GenBank/DDBJ whole genome shotgun (WGS) entry which is preliminary data.</text>
</comment>
<dbReference type="Proteomes" id="UP001240171">
    <property type="component" value="Unassembled WGS sequence"/>
</dbReference>
<evidence type="ECO:0000256" key="1">
    <source>
        <dbReference type="SAM" id="SignalP"/>
    </source>
</evidence>
<evidence type="ECO:0000313" key="2">
    <source>
        <dbReference type="EMBL" id="MDO7905901.1"/>
    </source>
</evidence>
<feature type="chain" id="PRO_5045370159" description="WxL domain-containing protein" evidence="1">
    <location>
        <begin position="30"/>
        <end position="147"/>
    </location>
</feature>
<protein>
    <recommendedName>
        <fullName evidence="4">WxL domain-containing protein</fullName>
    </recommendedName>
</protein>
<name>A0ABT9C9G7_9BACL</name>
<gene>
    <name evidence="2" type="ORF">Q5741_05650</name>
</gene>
<sequence length="147" mass="15435">MQNLWKKSAATFAAAVLMLSIGHGAPASAKAKTATSSYTVSLVSETLESNDHVGNEWYTEASAGGRLLEEGDTVTLNVKAGGAIELKAAAIEQDKIPDEGTASKSVKVSSISKTGSVIKLKVVVTENRGRYSGNQAVWVFTYSVKAK</sequence>
<dbReference type="EMBL" id="JAUQTB010000002">
    <property type="protein sequence ID" value="MDO7905901.1"/>
    <property type="molecule type" value="Genomic_DNA"/>
</dbReference>
<dbReference type="RefSeq" id="WP_305023093.1">
    <property type="nucleotide sequence ID" value="NZ_JAUQTB010000002.1"/>
</dbReference>
<proteinExistence type="predicted"/>
<keyword evidence="1" id="KW-0732">Signal</keyword>
<evidence type="ECO:0008006" key="4">
    <source>
        <dbReference type="Google" id="ProtNLM"/>
    </source>
</evidence>
<reference evidence="2 3" key="1">
    <citation type="submission" date="2023-07" db="EMBL/GenBank/DDBJ databases">
        <title>Paenibacillus sp. JX-17 nov. isolated from soil.</title>
        <authorList>
            <person name="Wan Y."/>
            <person name="Liu B."/>
        </authorList>
    </citation>
    <scope>NUCLEOTIDE SEQUENCE [LARGE SCALE GENOMIC DNA]</scope>
    <source>
        <strain evidence="2 3">JX-17</strain>
    </source>
</reference>
<organism evidence="2 3">
    <name type="scientific">Paenibacillus lacisoli</name>
    <dbReference type="NCBI Taxonomy" id="3064525"/>
    <lineage>
        <taxon>Bacteria</taxon>
        <taxon>Bacillati</taxon>
        <taxon>Bacillota</taxon>
        <taxon>Bacilli</taxon>
        <taxon>Bacillales</taxon>
        <taxon>Paenibacillaceae</taxon>
        <taxon>Paenibacillus</taxon>
    </lineage>
</organism>
<keyword evidence="3" id="KW-1185">Reference proteome</keyword>